<dbReference type="Pfam" id="PF01890">
    <property type="entry name" value="CbiG_C"/>
    <property type="match status" value="1"/>
</dbReference>
<dbReference type="AlphaFoldDB" id="A0A840ATF0"/>
<dbReference type="PANTHER" id="PTHR37477">
    <property type="entry name" value="COBALT-PRECORRIN-5A HYDROLASE"/>
    <property type="match status" value="1"/>
</dbReference>
<comment type="caution">
    <text evidence="2">The sequence shown here is derived from an EMBL/GenBank/DDBJ whole genome shotgun (WGS) entry which is preliminary data.</text>
</comment>
<accession>A0A840ATF0</accession>
<dbReference type="InterPro" id="IPR002750">
    <property type="entry name" value="CobE/GbiG_C"/>
</dbReference>
<dbReference type="SUPFAM" id="SSF159664">
    <property type="entry name" value="CobE/GbiG C-terminal domain-like"/>
    <property type="match status" value="1"/>
</dbReference>
<keyword evidence="2" id="KW-0378">Hydrolase</keyword>
<dbReference type="GO" id="GO:0043779">
    <property type="term" value="F:cobalt-precorrin-5A acetaldehyde-lyase activity"/>
    <property type="evidence" value="ECO:0007669"/>
    <property type="project" value="UniProtKB-EC"/>
</dbReference>
<name>A0A840ATF0_9HYPH</name>
<reference evidence="2 3" key="1">
    <citation type="submission" date="2020-08" db="EMBL/GenBank/DDBJ databases">
        <title>Genomic Encyclopedia of Type Strains, Phase IV (KMG-IV): sequencing the most valuable type-strain genomes for metagenomic binning, comparative biology and taxonomic classification.</title>
        <authorList>
            <person name="Goeker M."/>
        </authorList>
    </citation>
    <scope>NUCLEOTIDE SEQUENCE [LARGE SCALE GENOMIC DNA]</scope>
    <source>
        <strain evidence="2 3">DSM 25966</strain>
    </source>
</reference>
<dbReference type="GO" id="GO:0009236">
    <property type="term" value="P:cobalamin biosynthetic process"/>
    <property type="evidence" value="ECO:0007669"/>
    <property type="project" value="InterPro"/>
</dbReference>
<evidence type="ECO:0000259" key="1">
    <source>
        <dbReference type="Pfam" id="PF01890"/>
    </source>
</evidence>
<dbReference type="InterPro" id="IPR052553">
    <property type="entry name" value="CbiG_hydrolase"/>
</dbReference>
<dbReference type="EC" id="3.7.1.12" evidence="2"/>
<dbReference type="Gene3D" id="3.30.420.180">
    <property type="entry name" value="CobE/GbiG C-terminal domain"/>
    <property type="match status" value="1"/>
</dbReference>
<feature type="domain" description="CobE/GbiG C-terminal" evidence="1">
    <location>
        <begin position="2"/>
        <end position="122"/>
    </location>
</feature>
<protein>
    <submittedName>
        <fullName evidence="2">Cobalt-precorrin 5A hydrolase</fullName>
        <ecNumber evidence="2">3.7.1.12</ecNumber>
    </submittedName>
</protein>
<organism evidence="2 3">
    <name type="scientific">Kaistia hirudinis</name>
    <dbReference type="NCBI Taxonomy" id="1293440"/>
    <lineage>
        <taxon>Bacteria</taxon>
        <taxon>Pseudomonadati</taxon>
        <taxon>Pseudomonadota</taxon>
        <taxon>Alphaproteobacteria</taxon>
        <taxon>Hyphomicrobiales</taxon>
        <taxon>Kaistiaceae</taxon>
        <taxon>Kaistia</taxon>
    </lineage>
</organism>
<dbReference type="Proteomes" id="UP000553963">
    <property type="component" value="Unassembled WGS sequence"/>
</dbReference>
<proteinExistence type="predicted"/>
<evidence type="ECO:0000313" key="3">
    <source>
        <dbReference type="Proteomes" id="UP000553963"/>
    </source>
</evidence>
<dbReference type="InterPro" id="IPR036518">
    <property type="entry name" value="CobE/GbiG_C_sf"/>
</dbReference>
<evidence type="ECO:0000313" key="2">
    <source>
        <dbReference type="EMBL" id="MBB3932337.1"/>
    </source>
</evidence>
<sequence>MIVAGIGCRRGASVADVLSAIDAALSETALGAEALALIAAPAEKGGEEGIVAAAAQLGRPLVLVPPEKLKAAGARTLTRSERVVALFGVPSVAEASALAAAGDASVLLVGRHIAGGATCALATSAGQRA</sequence>
<gene>
    <name evidence="2" type="ORF">GGR25_003395</name>
</gene>
<dbReference type="PANTHER" id="PTHR37477:SF1">
    <property type="entry name" value="COBALT-PRECORRIN-5A HYDROLASE"/>
    <property type="match status" value="1"/>
</dbReference>
<dbReference type="RefSeq" id="WP_183399982.1">
    <property type="nucleotide sequence ID" value="NZ_JACIDS010000004.1"/>
</dbReference>
<dbReference type="EMBL" id="JACIDS010000004">
    <property type="protein sequence ID" value="MBB3932337.1"/>
    <property type="molecule type" value="Genomic_DNA"/>
</dbReference>
<keyword evidence="3" id="KW-1185">Reference proteome</keyword>